<proteinExistence type="predicted"/>
<keyword evidence="2" id="KW-0732">Signal</keyword>
<feature type="chain" id="PRO_5031558950" evidence="2">
    <location>
        <begin position="20"/>
        <end position="119"/>
    </location>
</feature>
<name>A0A7X6DL06_9BURK</name>
<dbReference type="AlphaFoldDB" id="A0A7X6DL06"/>
<feature type="signal peptide" evidence="2">
    <location>
        <begin position="1"/>
        <end position="19"/>
    </location>
</feature>
<organism evidence="3 4">
    <name type="scientific">Ramlibacter lithotrophicus</name>
    <dbReference type="NCBI Taxonomy" id="2606681"/>
    <lineage>
        <taxon>Bacteria</taxon>
        <taxon>Pseudomonadati</taxon>
        <taxon>Pseudomonadota</taxon>
        <taxon>Betaproteobacteria</taxon>
        <taxon>Burkholderiales</taxon>
        <taxon>Comamonadaceae</taxon>
        <taxon>Ramlibacter</taxon>
    </lineage>
</organism>
<sequence length="119" mass="11856">MHQLLTSIVLCLVAHTAAAQCVDATPLAAQVHAGAGMIRTSATAAAAPLPKPAGGDLIKTAAAGPREVAMRQSPSVSGPPKAQAADEEDQPRRTGPAMLIAALAVMTAIALRRSGGSGQ</sequence>
<protein>
    <submittedName>
        <fullName evidence="3">Uncharacterized protein</fullName>
    </submittedName>
</protein>
<evidence type="ECO:0000256" key="1">
    <source>
        <dbReference type="SAM" id="MobiDB-lite"/>
    </source>
</evidence>
<comment type="caution">
    <text evidence="3">The sequence shown here is derived from an EMBL/GenBank/DDBJ whole genome shotgun (WGS) entry which is preliminary data.</text>
</comment>
<gene>
    <name evidence="3" type="ORF">RAMLITH_25145</name>
</gene>
<evidence type="ECO:0000313" key="3">
    <source>
        <dbReference type="EMBL" id="NKE69105.1"/>
    </source>
</evidence>
<dbReference type="RefSeq" id="WP_168110246.1">
    <property type="nucleotide sequence ID" value="NZ_VTOX01000015.1"/>
</dbReference>
<evidence type="ECO:0000313" key="4">
    <source>
        <dbReference type="Proteomes" id="UP000521868"/>
    </source>
</evidence>
<keyword evidence="4" id="KW-1185">Reference proteome</keyword>
<evidence type="ECO:0000256" key="2">
    <source>
        <dbReference type="SAM" id="SignalP"/>
    </source>
</evidence>
<reference evidence="3 4" key="1">
    <citation type="journal article" date="2020" name="Nature">
        <title>Bacterial chemolithoautotrophy via manganese oxidation.</title>
        <authorList>
            <person name="Yu H."/>
            <person name="Leadbetter J.R."/>
        </authorList>
    </citation>
    <scope>NUCLEOTIDE SEQUENCE [LARGE SCALE GENOMIC DNA]</scope>
    <source>
        <strain evidence="3 4">RBP-1</strain>
    </source>
</reference>
<feature type="region of interest" description="Disordered" evidence="1">
    <location>
        <begin position="64"/>
        <end position="96"/>
    </location>
</feature>
<accession>A0A7X6DL06</accession>
<dbReference type="Proteomes" id="UP000521868">
    <property type="component" value="Unassembled WGS sequence"/>
</dbReference>
<dbReference type="EMBL" id="VTOX01000015">
    <property type="protein sequence ID" value="NKE69105.1"/>
    <property type="molecule type" value="Genomic_DNA"/>
</dbReference>